<dbReference type="PANTHER" id="PTHR35391">
    <property type="entry name" value="C2H2-TYPE DOMAIN-CONTAINING PROTEIN-RELATED"/>
    <property type="match status" value="1"/>
</dbReference>
<feature type="region of interest" description="Disordered" evidence="3">
    <location>
        <begin position="1592"/>
        <end position="1719"/>
    </location>
</feature>
<dbReference type="PROSITE" id="PS50157">
    <property type="entry name" value="ZINC_FINGER_C2H2_2"/>
    <property type="match status" value="1"/>
</dbReference>
<feature type="compositionally biased region" description="Basic and acidic residues" evidence="3">
    <location>
        <begin position="1266"/>
        <end position="1313"/>
    </location>
</feature>
<feature type="compositionally biased region" description="Basic and acidic residues" evidence="3">
    <location>
        <begin position="1090"/>
        <end position="1109"/>
    </location>
</feature>
<keyword evidence="1" id="KW-0479">Metal-binding</keyword>
<feature type="compositionally biased region" description="Pro residues" evidence="3">
    <location>
        <begin position="1710"/>
        <end position="1719"/>
    </location>
</feature>
<feature type="region of interest" description="Disordered" evidence="3">
    <location>
        <begin position="1406"/>
        <end position="1535"/>
    </location>
</feature>
<evidence type="ECO:0000313" key="5">
    <source>
        <dbReference type="EMBL" id="KAF2826329.1"/>
    </source>
</evidence>
<feature type="domain" description="C2H2-type" evidence="4">
    <location>
        <begin position="352"/>
        <end position="381"/>
    </location>
</feature>
<accession>A0A6A7A0N2</accession>
<feature type="compositionally biased region" description="Polar residues" evidence="3">
    <location>
        <begin position="1516"/>
        <end position="1530"/>
    </location>
</feature>
<keyword evidence="2" id="KW-0175">Coiled coil</keyword>
<feature type="compositionally biased region" description="Low complexity" evidence="3">
    <location>
        <begin position="1501"/>
        <end position="1515"/>
    </location>
</feature>
<dbReference type="InterPro" id="IPR013087">
    <property type="entry name" value="Znf_C2H2_type"/>
</dbReference>
<sequence>MALLQNSSPILIAHRVSDVARDFLSLTKALTTEERFALQVPPTAFQDEFTRFKLWAGNIAAHRRGRRSLEYRLRDAEHLKSEVHNLLNALTAALRNSLEIVTGERVPWDALEDSDSDSETESNMSDDDLQGDTELKQLLSTAKTMVTSLFRLSMAIRDPAPTSQSTRTITADKSYFENHDVLHVQAKYPACPEYLVNRLGRAISARRQYLTYREEHHSKLSKGSEKLGLDESRTEHTNNSTEATPMPALDRQQSFNALDEDDSISQTSFATSINAAIRVPSLPKEARDKEFFECPLCFMIVSIHSKAAWKQHVYRDLHPYCCTFDSCTTADRLYDSRHEWFQHELEAHRTTWQCIQGCDMTFATQDEFDQHVRRCHTGFVEMLPTIKRTSARTANVTEQVHCLLCQKRMSLRSLQKHIAYHQQQLALFALPPNVDETEEELDEDDEGLIGESSDKHEDSEMDESDHDSEENEAPEEVGVKATAPEDVISPPQWPHSPRRKNPIRQLPSGEFERDDNHSDSDIEIANPATEYENPTRKPIEEKKKQSRLAQHFEELSREFQNERIRERETLEYTAHSKDEESQHQAQLLVKNENMRSQQHVLNSINEEGAGYKDLEPLPRRRSSSTDFVSPISDVELGPPPSIRGFDKINNNVSQRLGRSSFVDGSRKVPSHVPDADVQYRPQRESVNPEYDQRRPVYIDDSVKEHDALRPKTFIEWNEAIEERDKFIAEMTEDGSKATTIKMEYDRKKRGLERWHPPGISKENLEERNTIMDEMDKSKEEEEKERKLLIEEQRTKTEKAVMKAQDSVVQDKTGKKTQVDEHETTMRDRLSQFGFGEAEIESMVQPKDRLQEEESTATKSPLPVSGPTYSKIHKNHLDIETLHYYDIPYEYDSNPSYVIVLRELSSRETDVLFEHTRRLRRVDKARMADPNVVADIAEQVNVDVGGETKMTHTDHDRNANLSVSLKDGNGRIADKSGDSPPGPLAATSSRRPAAANVASSGFDWTVNQYVAPEIFKEQGLVSGESAEDEKREDLIRRKLELKYIRDRGKREAEAERLADVEKRLQETPGNPMVDSSEGTQTSTSALPQSSESKRRPVQIHDEHTKRRNLERAGNFAQENKNQVRLDIDRAESRAIERAENLLAQKEKDRAEVREEARLHAQKELERLKSVPSNPSIKRSRRGSITITRTERDEQQQLIAADLYRMQNEARAAEAREQAELAATLSVRGEPESSERDAFKSQRQDRSSSVTPRPQVEVGNSRSRRRPARYDFSARIEVNDSRSNRPRSYDDRGKASTEYSREQQDHALEESHFDTETQESPNVAPEARIEVPDSRSNRRQTSSAYDTPRARIEVNNSRSTRRPARSLYDTSRARVEVNNSKSNRTQSYQAYEKAQAEYYREQLYIAERNRQRPALRNPDEQRQRHTSGLFDYYTSDDEESEEEEEEAPLAPRLARRRAGNQEHGREVIAAEEYIMSTRGSRDSYADSMERASRRRPRRPSPPSNSGSSGGKRSISPSEQSSRLGMTNNTNNEIRMRVDSGEPINLQFSGDMEGRTLQLVPAGNGMADIVIGNRRSSPVDSKATRDREIASYRENASIRSTPVESREPRNREGGIRTRRNSNPLERRGGVNIRSDMCERHRRSRTKCDPNTCPDNRLYKTRQIARQEAAHADDDWEQDRRLNMTRASTREPRARGSKGIPSSSTTASDELNADPPPQRTTDH</sequence>
<dbReference type="PANTHER" id="PTHR35391:SF7">
    <property type="entry name" value="C2H2-TYPE DOMAIN-CONTAINING PROTEIN"/>
    <property type="match status" value="1"/>
</dbReference>
<evidence type="ECO:0000256" key="3">
    <source>
        <dbReference type="SAM" id="MobiDB-lite"/>
    </source>
</evidence>
<feature type="compositionally biased region" description="Acidic residues" evidence="3">
    <location>
        <begin position="1432"/>
        <end position="1445"/>
    </location>
</feature>
<feature type="compositionally biased region" description="Basic and acidic residues" evidence="3">
    <location>
        <begin position="811"/>
        <end position="823"/>
    </location>
</feature>
<feature type="compositionally biased region" description="Basic and acidic residues" evidence="3">
    <location>
        <begin position="1457"/>
        <end position="1466"/>
    </location>
</feature>
<organism evidence="5 6">
    <name type="scientific">Ophiobolus disseminans</name>
    <dbReference type="NCBI Taxonomy" id="1469910"/>
    <lineage>
        <taxon>Eukaryota</taxon>
        <taxon>Fungi</taxon>
        <taxon>Dikarya</taxon>
        <taxon>Ascomycota</taxon>
        <taxon>Pezizomycotina</taxon>
        <taxon>Dothideomycetes</taxon>
        <taxon>Pleosporomycetidae</taxon>
        <taxon>Pleosporales</taxon>
        <taxon>Pleosporineae</taxon>
        <taxon>Phaeosphaeriaceae</taxon>
        <taxon>Ophiobolus</taxon>
    </lineage>
</organism>
<feature type="region of interest" description="Disordered" evidence="3">
    <location>
        <begin position="435"/>
        <end position="647"/>
    </location>
</feature>
<feature type="region of interest" description="Disordered" evidence="3">
    <location>
        <begin position="215"/>
        <end position="246"/>
    </location>
</feature>
<feature type="compositionally biased region" description="Acidic residues" evidence="3">
    <location>
        <begin position="435"/>
        <end position="448"/>
    </location>
</feature>
<keyword evidence="1" id="KW-0863">Zinc-finger</keyword>
<feature type="compositionally biased region" description="Basic and acidic residues" evidence="3">
    <location>
        <begin position="1477"/>
        <end position="1489"/>
    </location>
</feature>
<feature type="compositionally biased region" description="Basic and acidic residues" evidence="3">
    <location>
        <begin position="533"/>
        <end position="543"/>
    </location>
</feature>
<feature type="compositionally biased region" description="Basic and acidic residues" evidence="3">
    <location>
        <begin position="550"/>
        <end position="582"/>
    </location>
</feature>
<feature type="compositionally biased region" description="Polar residues" evidence="3">
    <location>
        <begin position="1696"/>
        <end position="1705"/>
    </location>
</feature>
<feature type="region of interest" description="Disordered" evidence="3">
    <location>
        <begin position="843"/>
        <end position="866"/>
    </location>
</feature>
<feature type="compositionally biased region" description="Polar residues" evidence="3">
    <location>
        <begin position="594"/>
        <end position="605"/>
    </location>
</feature>
<reference evidence="5" key="1">
    <citation type="journal article" date="2020" name="Stud. Mycol.">
        <title>101 Dothideomycetes genomes: a test case for predicting lifestyles and emergence of pathogens.</title>
        <authorList>
            <person name="Haridas S."/>
            <person name="Albert R."/>
            <person name="Binder M."/>
            <person name="Bloem J."/>
            <person name="Labutti K."/>
            <person name="Salamov A."/>
            <person name="Andreopoulos B."/>
            <person name="Baker S."/>
            <person name="Barry K."/>
            <person name="Bills G."/>
            <person name="Bluhm B."/>
            <person name="Cannon C."/>
            <person name="Castanera R."/>
            <person name="Culley D."/>
            <person name="Daum C."/>
            <person name="Ezra D."/>
            <person name="Gonzalez J."/>
            <person name="Henrissat B."/>
            <person name="Kuo A."/>
            <person name="Liang C."/>
            <person name="Lipzen A."/>
            <person name="Lutzoni F."/>
            <person name="Magnuson J."/>
            <person name="Mondo S."/>
            <person name="Nolan M."/>
            <person name="Ohm R."/>
            <person name="Pangilinan J."/>
            <person name="Park H.-J."/>
            <person name="Ramirez L."/>
            <person name="Alfaro M."/>
            <person name="Sun H."/>
            <person name="Tritt A."/>
            <person name="Yoshinaga Y."/>
            <person name="Zwiers L.-H."/>
            <person name="Turgeon B."/>
            <person name="Goodwin S."/>
            <person name="Spatafora J."/>
            <person name="Crous P."/>
            <person name="Grigoriev I."/>
        </authorList>
    </citation>
    <scope>NUCLEOTIDE SEQUENCE</scope>
    <source>
        <strain evidence="5">CBS 113818</strain>
    </source>
</reference>
<dbReference type="SMART" id="SM00355">
    <property type="entry name" value="ZnF_C2H2"/>
    <property type="match status" value="4"/>
</dbReference>
<dbReference type="Proteomes" id="UP000799424">
    <property type="component" value="Unassembled WGS sequence"/>
</dbReference>
<dbReference type="EMBL" id="MU006226">
    <property type="protein sequence ID" value="KAF2826329.1"/>
    <property type="molecule type" value="Genomic_DNA"/>
</dbReference>
<dbReference type="Pfam" id="PF26082">
    <property type="entry name" value="zf-C2H2_AcuF"/>
    <property type="match status" value="1"/>
</dbReference>
<evidence type="ECO:0000313" key="6">
    <source>
        <dbReference type="Proteomes" id="UP000799424"/>
    </source>
</evidence>
<feature type="compositionally biased region" description="Acidic residues" evidence="3">
    <location>
        <begin position="459"/>
        <end position="475"/>
    </location>
</feature>
<feature type="compositionally biased region" description="Basic and acidic residues" evidence="3">
    <location>
        <begin position="1227"/>
        <end position="1244"/>
    </location>
</feature>
<protein>
    <recommendedName>
        <fullName evidence="4">C2H2-type domain-containing protein</fullName>
    </recommendedName>
</protein>
<feature type="compositionally biased region" description="Basic and acidic residues" evidence="3">
    <location>
        <begin position="215"/>
        <end position="236"/>
    </location>
</feature>
<feature type="coiled-coil region" evidence="2">
    <location>
        <begin position="1134"/>
        <end position="1161"/>
    </location>
</feature>
<feature type="compositionally biased region" description="Polar residues" evidence="3">
    <location>
        <begin position="1375"/>
        <end position="1385"/>
    </location>
</feature>
<feature type="compositionally biased region" description="Basic and acidic residues" evidence="3">
    <location>
        <begin position="1601"/>
        <end position="1612"/>
    </location>
</feature>
<feature type="region of interest" description="Disordered" evidence="3">
    <location>
        <begin position="947"/>
        <end position="991"/>
    </location>
</feature>
<keyword evidence="1" id="KW-0862">Zinc</keyword>
<evidence type="ECO:0000256" key="2">
    <source>
        <dbReference type="SAM" id="Coils"/>
    </source>
</evidence>
<feature type="region of interest" description="Disordered" evidence="3">
    <location>
        <begin position="109"/>
        <end position="131"/>
    </location>
</feature>
<feature type="coiled-coil region" evidence="2">
    <location>
        <begin position="764"/>
        <end position="798"/>
    </location>
</feature>
<dbReference type="OrthoDB" id="6133115at2759"/>
<feature type="compositionally biased region" description="Polar residues" evidence="3">
    <location>
        <begin position="1075"/>
        <end position="1089"/>
    </location>
</feature>
<feature type="compositionally biased region" description="Basic and acidic residues" evidence="3">
    <location>
        <begin position="1325"/>
        <end position="1334"/>
    </location>
</feature>
<keyword evidence="6" id="KW-1185">Reference proteome</keyword>
<evidence type="ECO:0000259" key="4">
    <source>
        <dbReference type="PROSITE" id="PS50157"/>
    </source>
</evidence>
<dbReference type="GO" id="GO:0008270">
    <property type="term" value="F:zinc ion binding"/>
    <property type="evidence" value="ECO:0007669"/>
    <property type="project" value="UniProtKB-KW"/>
</dbReference>
<feature type="compositionally biased region" description="Basic and acidic residues" evidence="3">
    <location>
        <begin position="967"/>
        <end position="976"/>
    </location>
</feature>
<feature type="compositionally biased region" description="Basic and acidic residues" evidence="3">
    <location>
        <begin position="948"/>
        <end position="957"/>
    </location>
</feature>
<feature type="region of interest" description="Disordered" evidence="3">
    <location>
        <begin position="1162"/>
        <end position="1191"/>
    </location>
</feature>
<name>A0A6A7A0N2_9PLEO</name>
<evidence type="ECO:0000256" key="1">
    <source>
        <dbReference type="PROSITE-ProRule" id="PRU00042"/>
    </source>
</evidence>
<feature type="compositionally biased region" description="Acidic residues" evidence="3">
    <location>
        <begin position="110"/>
        <end position="131"/>
    </location>
</feature>
<feature type="compositionally biased region" description="Basic and acidic residues" evidence="3">
    <location>
        <begin position="1664"/>
        <end position="1690"/>
    </location>
</feature>
<feature type="region of interest" description="Disordered" evidence="3">
    <location>
        <begin position="1208"/>
        <end position="1386"/>
    </location>
</feature>
<dbReference type="PROSITE" id="PS00028">
    <property type="entry name" value="ZINC_FINGER_C2H2_1"/>
    <property type="match status" value="1"/>
</dbReference>
<proteinExistence type="predicted"/>
<dbReference type="InterPro" id="IPR058925">
    <property type="entry name" value="zf-C2H2_AcuF"/>
</dbReference>
<feature type="compositionally biased region" description="Basic and acidic residues" evidence="3">
    <location>
        <begin position="609"/>
        <end position="618"/>
    </location>
</feature>
<feature type="region of interest" description="Disordered" evidence="3">
    <location>
        <begin position="1060"/>
        <end position="1120"/>
    </location>
</feature>
<feature type="compositionally biased region" description="Basic and acidic residues" evidence="3">
    <location>
        <begin position="510"/>
        <end position="520"/>
    </location>
</feature>
<feature type="region of interest" description="Disordered" evidence="3">
    <location>
        <begin position="798"/>
        <end position="823"/>
    </location>
</feature>
<gene>
    <name evidence="5" type="ORF">CC86DRAFT_28104</name>
</gene>